<dbReference type="EMBL" id="BARU01024003">
    <property type="protein sequence ID" value="GAH59608.1"/>
    <property type="molecule type" value="Genomic_DNA"/>
</dbReference>
<name>X1IPZ0_9ZZZZ</name>
<protein>
    <submittedName>
        <fullName evidence="1">Uncharacterized protein</fullName>
    </submittedName>
</protein>
<reference evidence="1" key="1">
    <citation type="journal article" date="2014" name="Front. Microbiol.">
        <title>High frequency of phylogenetically diverse reductive dehalogenase-homologous genes in deep subseafloor sedimentary metagenomes.</title>
        <authorList>
            <person name="Kawai M."/>
            <person name="Futagami T."/>
            <person name="Toyoda A."/>
            <person name="Takaki Y."/>
            <person name="Nishi S."/>
            <person name="Hori S."/>
            <person name="Arai W."/>
            <person name="Tsubouchi T."/>
            <person name="Morono Y."/>
            <person name="Uchiyama I."/>
            <person name="Ito T."/>
            <person name="Fujiyama A."/>
            <person name="Inagaki F."/>
            <person name="Takami H."/>
        </authorList>
    </citation>
    <scope>NUCLEOTIDE SEQUENCE</scope>
    <source>
        <strain evidence="1">Expedition CK06-06</strain>
    </source>
</reference>
<feature type="non-terminal residue" evidence="1">
    <location>
        <position position="1"/>
    </location>
</feature>
<proteinExistence type="predicted"/>
<evidence type="ECO:0000313" key="1">
    <source>
        <dbReference type="EMBL" id="GAH59608.1"/>
    </source>
</evidence>
<dbReference type="AlphaFoldDB" id="X1IPZ0"/>
<accession>X1IPZ0</accession>
<organism evidence="1">
    <name type="scientific">marine sediment metagenome</name>
    <dbReference type="NCBI Taxonomy" id="412755"/>
    <lineage>
        <taxon>unclassified sequences</taxon>
        <taxon>metagenomes</taxon>
        <taxon>ecological metagenomes</taxon>
    </lineage>
</organism>
<gene>
    <name evidence="1" type="ORF">S03H2_38885</name>
</gene>
<sequence>DLVMDNPHYNINGVHYYQEGGLDYLLISVHDNDKVGTQTFSKSDIIRLQVDVNGDDPAHPYVSAVNSIALFDTIIADDKNVDIVALTARGLGDDEPANDRILFSFSNDSATLGGNPFDKAEVIKYDPNTGEYSLIFDADDILPDNPNLVLDCLAVLPESDPRDPRLLLSFNVDPIKGYDGGPIKSQDIAIWDPGEDGEPNTIDDSIILHISMCEETTVIGGGITVGIISWEISL</sequence>
<comment type="caution">
    <text evidence="1">The sequence shown here is derived from an EMBL/GenBank/DDBJ whole genome shotgun (WGS) entry which is preliminary data.</text>
</comment>